<feature type="compositionally biased region" description="Polar residues" evidence="1">
    <location>
        <begin position="79"/>
        <end position="111"/>
    </location>
</feature>
<feature type="region of interest" description="Disordered" evidence="1">
    <location>
        <begin position="34"/>
        <end position="111"/>
    </location>
</feature>
<reference evidence="2" key="1">
    <citation type="journal article" date="2013" name="J. Plant Res.">
        <title>Effect of fungi and light on seed germination of three Opuntia species from semiarid lands of central Mexico.</title>
        <authorList>
            <person name="Delgado-Sanchez P."/>
            <person name="Jimenez-Bremont J.F."/>
            <person name="Guerrero-Gonzalez Mde L."/>
            <person name="Flores J."/>
        </authorList>
    </citation>
    <scope>NUCLEOTIDE SEQUENCE</scope>
    <source>
        <tissue evidence="2">Cladode</tissue>
    </source>
</reference>
<evidence type="ECO:0000256" key="1">
    <source>
        <dbReference type="SAM" id="MobiDB-lite"/>
    </source>
</evidence>
<dbReference type="AlphaFoldDB" id="A0A7C9D0U9"/>
<feature type="compositionally biased region" description="Polar residues" evidence="1">
    <location>
        <begin position="37"/>
        <end position="50"/>
    </location>
</feature>
<reference evidence="2" key="2">
    <citation type="submission" date="2020-07" db="EMBL/GenBank/DDBJ databases">
        <authorList>
            <person name="Vera ALvarez R."/>
            <person name="Arias-Moreno D.M."/>
            <person name="Jimenez-Jacinto V."/>
            <person name="Jimenez-Bremont J.F."/>
            <person name="Swaminathan K."/>
            <person name="Moose S.P."/>
            <person name="Guerrero-Gonzalez M.L."/>
            <person name="Marino-Ramirez L."/>
            <person name="Landsman D."/>
            <person name="Rodriguez-Kessler M."/>
            <person name="Delgado-Sanchez P."/>
        </authorList>
    </citation>
    <scope>NUCLEOTIDE SEQUENCE</scope>
    <source>
        <tissue evidence="2">Cladode</tissue>
    </source>
</reference>
<dbReference type="EMBL" id="GISG01074964">
    <property type="protein sequence ID" value="MBA4630746.1"/>
    <property type="molecule type" value="Transcribed_RNA"/>
</dbReference>
<protein>
    <submittedName>
        <fullName evidence="2">Uncharacterized protein</fullName>
    </submittedName>
</protein>
<evidence type="ECO:0000313" key="2">
    <source>
        <dbReference type="EMBL" id="MBA4630746.1"/>
    </source>
</evidence>
<name>A0A7C9D0U9_OPUST</name>
<accession>A0A7C9D0U9</accession>
<sequence length="111" mass="11599">MPNNSFPSSSSESDSILTTLKPLKLDELPGLPLTRSLLATKNSSPQSDKTNPNPPQLPSSSSSSSSNSTPRSNPNPKSASKQLASISRFPSITLNDESSTGSVTNSSLPIK</sequence>
<organism evidence="2">
    <name type="scientific">Opuntia streptacantha</name>
    <name type="common">Prickly pear cactus</name>
    <name type="synonym">Opuntia cardona</name>
    <dbReference type="NCBI Taxonomy" id="393608"/>
    <lineage>
        <taxon>Eukaryota</taxon>
        <taxon>Viridiplantae</taxon>
        <taxon>Streptophyta</taxon>
        <taxon>Embryophyta</taxon>
        <taxon>Tracheophyta</taxon>
        <taxon>Spermatophyta</taxon>
        <taxon>Magnoliopsida</taxon>
        <taxon>eudicotyledons</taxon>
        <taxon>Gunneridae</taxon>
        <taxon>Pentapetalae</taxon>
        <taxon>Caryophyllales</taxon>
        <taxon>Cactineae</taxon>
        <taxon>Cactaceae</taxon>
        <taxon>Opuntioideae</taxon>
        <taxon>Opuntia</taxon>
    </lineage>
</organism>
<feature type="compositionally biased region" description="Low complexity" evidence="1">
    <location>
        <begin position="58"/>
        <end position="78"/>
    </location>
</feature>
<proteinExistence type="predicted"/>